<name>A0A261BCP7_CAERE</name>
<accession>A0A261BCP7</accession>
<comment type="caution">
    <text evidence="1">The sequence shown here is derived from an EMBL/GenBank/DDBJ whole genome shotgun (WGS) entry which is preliminary data.</text>
</comment>
<reference evidence="1" key="1">
    <citation type="submission" date="2017-08" db="EMBL/GenBank/DDBJ databases">
        <authorList>
            <person name="de Groot N.N."/>
        </authorList>
    </citation>
    <scope>NUCLEOTIDE SEQUENCE [LARGE SCALE GENOMIC DNA]</scope>
    <source>
        <strain evidence="1">PX439</strain>
    </source>
</reference>
<organism evidence="1 2">
    <name type="scientific">Caenorhabditis remanei</name>
    <name type="common">Caenorhabditis vulgaris</name>
    <dbReference type="NCBI Taxonomy" id="31234"/>
    <lineage>
        <taxon>Eukaryota</taxon>
        <taxon>Metazoa</taxon>
        <taxon>Ecdysozoa</taxon>
        <taxon>Nematoda</taxon>
        <taxon>Chromadorea</taxon>
        <taxon>Rhabditida</taxon>
        <taxon>Rhabditina</taxon>
        <taxon>Rhabditomorpha</taxon>
        <taxon>Rhabditoidea</taxon>
        <taxon>Rhabditidae</taxon>
        <taxon>Peloderinae</taxon>
        <taxon>Caenorhabditis</taxon>
    </lineage>
</organism>
<feature type="non-terminal residue" evidence="1">
    <location>
        <position position="1"/>
    </location>
</feature>
<proteinExistence type="predicted"/>
<dbReference type="HOGENOM" id="CLU_2388313_0_0_1"/>
<sequence length="94" mass="9868">MIRATALFVVFFAIAVNSEIYDKNSEQSGIQETANFALAVKDQDLRTDLAVEGQSSDVVIRAKRQYCGYGCGCGCATVAAVTPVPCGYGCCGCG</sequence>
<dbReference type="OMA" id="LFNMKAA"/>
<dbReference type="Proteomes" id="UP000216624">
    <property type="component" value="Unassembled WGS sequence"/>
</dbReference>
<keyword evidence="2" id="KW-1185">Reference proteome</keyword>
<dbReference type="eggNOG" id="ENOG502TIBY">
    <property type="taxonomic scope" value="Eukaryota"/>
</dbReference>
<dbReference type="EMBL" id="NMWX01000001">
    <property type="protein sequence ID" value="OZG07923.1"/>
    <property type="molecule type" value="Genomic_DNA"/>
</dbReference>
<dbReference type="KEGG" id="crq:GCK72_022165"/>
<evidence type="ECO:0000313" key="1">
    <source>
        <dbReference type="EMBL" id="OZG07923.1"/>
    </source>
</evidence>
<evidence type="ECO:0000313" key="2">
    <source>
        <dbReference type="Proteomes" id="UP000216624"/>
    </source>
</evidence>
<gene>
    <name evidence="1" type="ORF">FL82_00158</name>
</gene>
<protein>
    <submittedName>
        <fullName evidence="1">Uncharacterized protein</fullName>
    </submittedName>
</protein>
<dbReference type="CTD" id="9809821"/>